<evidence type="ECO:0000313" key="4">
    <source>
        <dbReference type="Proteomes" id="UP000829291"/>
    </source>
</evidence>
<dbReference type="RefSeq" id="XP_015512356.1">
    <property type="nucleotide sequence ID" value="XM_015656870.2"/>
</dbReference>
<accession>A0A6J0BDD6</accession>
<evidence type="ECO:0000256" key="2">
    <source>
        <dbReference type="RuleBase" id="RU000363"/>
    </source>
</evidence>
<organism evidence="5">
    <name type="scientific">Neodiprion lecontei</name>
    <name type="common">Redheaded pine sawfly</name>
    <dbReference type="NCBI Taxonomy" id="441921"/>
    <lineage>
        <taxon>Eukaryota</taxon>
        <taxon>Metazoa</taxon>
        <taxon>Ecdysozoa</taxon>
        <taxon>Arthropoda</taxon>
        <taxon>Hexapoda</taxon>
        <taxon>Insecta</taxon>
        <taxon>Pterygota</taxon>
        <taxon>Neoptera</taxon>
        <taxon>Endopterygota</taxon>
        <taxon>Hymenoptera</taxon>
        <taxon>Tenthredinoidea</taxon>
        <taxon>Diprionidae</taxon>
        <taxon>Diprioninae</taxon>
        <taxon>Neodiprion</taxon>
    </lineage>
</organism>
<dbReference type="PANTHER" id="PTHR43157">
    <property type="entry name" value="PHOSPHATIDYLINOSITOL-GLYCAN BIOSYNTHESIS CLASS F PROTEIN-RELATED"/>
    <property type="match status" value="1"/>
</dbReference>
<dbReference type="Proteomes" id="UP000829291">
    <property type="component" value="Chromosome 4"/>
</dbReference>
<feature type="transmembrane region" description="Helical" evidence="3">
    <location>
        <begin position="15"/>
        <end position="33"/>
    </location>
</feature>
<comment type="similarity">
    <text evidence="2">Belongs to the short-chain dehydrogenases/reductases (SDR) family.</text>
</comment>
<dbReference type="KEGG" id="nlo:107218848"/>
<dbReference type="PRINTS" id="PR00081">
    <property type="entry name" value="GDHRDH"/>
</dbReference>
<evidence type="ECO:0000256" key="3">
    <source>
        <dbReference type="SAM" id="Phobius"/>
    </source>
</evidence>
<keyword evidence="3" id="KW-0472">Membrane</keyword>
<evidence type="ECO:0000256" key="1">
    <source>
        <dbReference type="ARBA" id="ARBA00023002"/>
    </source>
</evidence>
<keyword evidence="1" id="KW-0560">Oxidoreductase</keyword>
<dbReference type="AlphaFoldDB" id="A0A6J0BDD6"/>
<proteinExistence type="inferred from homology"/>
<protein>
    <submittedName>
        <fullName evidence="5">Dehydrogenase/reductase SDR family member on chromosome X isoform X1</fullName>
    </submittedName>
</protein>
<dbReference type="OrthoDB" id="191139at2759"/>
<dbReference type="Gene3D" id="3.40.50.720">
    <property type="entry name" value="NAD(P)-binding Rossmann-like Domain"/>
    <property type="match status" value="1"/>
</dbReference>
<keyword evidence="3" id="KW-1133">Transmembrane helix</keyword>
<sequence length="364" mass="40014">MKTAAVSQPSKGPNMFLLFGSIFIFAAGVAAYFKPKKSLSHITTEILYEFKYNALGMKALVADFLESKRNRLDLPKKAGKVAIVTGGSRGIGVAVVKMLLQCDMEVIIACRTPAAADRVVRSLRESGVTGGSTKVYQLDNNSLESVRRFAESVKVEYRKIDVLVNNAGVMFTPYSETKEGFEQQWGVNYLSHFLLTSLLLPLLKAAGSQNESARIVNVSSCAHLVGTINFDDINFKKSFITSAAYAQSKLAQVMFTRSIQDLLVKERICVEAYSVHPGIVNTDLFNNTALKKHAQWIINLFFKNPTQGATPIVYAAVSNEIAGKGGMYISNCGESPVNDKVEDPEIRQRLFNLSLEQTGLQSFI</sequence>
<keyword evidence="3" id="KW-0812">Transmembrane</keyword>
<dbReference type="GO" id="GO:0016491">
    <property type="term" value="F:oxidoreductase activity"/>
    <property type="evidence" value="ECO:0007669"/>
    <property type="project" value="UniProtKB-KW"/>
</dbReference>
<dbReference type="GeneID" id="107218848"/>
<dbReference type="Pfam" id="PF00106">
    <property type="entry name" value="adh_short"/>
    <property type="match status" value="1"/>
</dbReference>
<keyword evidence="4" id="KW-1185">Reference proteome</keyword>
<dbReference type="InParanoid" id="A0A6J0BDD6"/>
<dbReference type="InterPro" id="IPR036291">
    <property type="entry name" value="NAD(P)-bd_dom_sf"/>
</dbReference>
<dbReference type="SUPFAM" id="SSF51735">
    <property type="entry name" value="NAD(P)-binding Rossmann-fold domains"/>
    <property type="match status" value="1"/>
</dbReference>
<name>A0A6J0BDD6_NEOLC</name>
<reference evidence="5" key="1">
    <citation type="submission" date="2025-08" db="UniProtKB">
        <authorList>
            <consortium name="RefSeq"/>
        </authorList>
    </citation>
    <scope>IDENTIFICATION</scope>
    <source>
        <tissue evidence="5">Thorax and Abdomen</tissue>
    </source>
</reference>
<dbReference type="FunCoup" id="A0A6J0BDD6">
    <property type="interactions" value="229"/>
</dbReference>
<evidence type="ECO:0000313" key="5">
    <source>
        <dbReference type="RefSeq" id="XP_015512356.1"/>
    </source>
</evidence>
<gene>
    <name evidence="5" type="primary">LOC107218848</name>
</gene>
<dbReference type="PRINTS" id="PR00080">
    <property type="entry name" value="SDRFAMILY"/>
</dbReference>
<dbReference type="InterPro" id="IPR002347">
    <property type="entry name" value="SDR_fam"/>
</dbReference>
<dbReference type="PANTHER" id="PTHR43157:SF31">
    <property type="entry name" value="PHOSPHATIDYLINOSITOL-GLYCAN BIOSYNTHESIS CLASS F PROTEIN"/>
    <property type="match status" value="1"/>
</dbReference>